<name>A0AAV2G3Z8_9ROSI</name>
<dbReference type="Proteomes" id="UP001497516">
    <property type="component" value="Chromosome 7"/>
</dbReference>
<protein>
    <submittedName>
        <fullName evidence="2">Uncharacterized protein</fullName>
    </submittedName>
</protein>
<dbReference type="PANTHER" id="PTHR34371:SF6">
    <property type="entry name" value="MEMBRANE-ASSOCIATED KINASE REGULATOR 6"/>
    <property type="match status" value="1"/>
</dbReference>
<sequence length="246" mass="26992">MRFHQAAAAVWDEPGGGGGNSSPTPPKLSLFSLPAGVKGSSSSVRHCSPGPPPSTPPINRLASVPFKWEEAPGKPRPPRRLDHHRHVTDGESKVIDRCLELPPRLVVSNLPPSPACLSLRQGEDEGNPAAPRRSMSFTSGSGRSPPPPPTGRVFGSSRWGNLVTKMTSSTAAARNKKDQQQVANFDSTEINSYVDDDDQRNVKMTRMIIRRRRSLFNLSAASRPQACLNSMYRSFKKMMMVPTRRR</sequence>
<evidence type="ECO:0000313" key="2">
    <source>
        <dbReference type="EMBL" id="CAL1404485.1"/>
    </source>
</evidence>
<dbReference type="PANTHER" id="PTHR34371">
    <property type="entry name" value="OS01G0551000 PROTEIN"/>
    <property type="match status" value="1"/>
</dbReference>
<gene>
    <name evidence="2" type="ORF">LTRI10_LOCUS44339</name>
</gene>
<feature type="compositionally biased region" description="Basic residues" evidence="1">
    <location>
        <begin position="76"/>
        <end position="86"/>
    </location>
</feature>
<evidence type="ECO:0000313" key="3">
    <source>
        <dbReference type="Proteomes" id="UP001497516"/>
    </source>
</evidence>
<organism evidence="2 3">
    <name type="scientific">Linum trigynum</name>
    <dbReference type="NCBI Taxonomy" id="586398"/>
    <lineage>
        <taxon>Eukaryota</taxon>
        <taxon>Viridiplantae</taxon>
        <taxon>Streptophyta</taxon>
        <taxon>Embryophyta</taxon>
        <taxon>Tracheophyta</taxon>
        <taxon>Spermatophyta</taxon>
        <taxon>Magnoliopsida</taxon>
        <taxon>eudicotyledons</taxon>
        <taxon>Gunneridae</taxon>
        <taxon>Pentapetalae</taxon>
        <taxon>rosids</taxon>
        <taxon>fabids</taxon>
        <taxon>Malpighiales</taxon>
        <taxon>Linaceae</taxon>
        <taxon>Linum</taxon>
    </lineage>
</organism>
<feature type="region of interest" description="Disordered" evidence="1">
    <location>
        <begin position="109"/>
        <end position="157"/>
    </location>
</feature>
<dbReference type="AlphaFoldDB" id="A0AAV2G3Z8"/>
<feature type="region of interest" description="Disordered" evidence="1">
    <location>
        <begin position="1"/>
        <end position="60"/>
    </location>
</feature>
<evidence type="ECO:0000256" key="1">
    <source>
        <dbReference type="SAM" id="MobiDB-lite"/>
    </source>
</evidence>
<keyword evidence="3" id="KW-1185">Reference proteome</keyword>
<reference evidence="2 3" key="1">
    <citation type="submission" date="2024-04" db="EMBL/GenBank/DDBJ databases">
        <authorList>
            <person name="Fracassetti M."/>
        </authorList>
    </citation>
    <scope>NUCLEOTIDE SEQUENCE [LARGE SCALE GENOMIC DNA]</scope>
</reference>
<accession>A0AAV2G3Z8</accession>
<dbReference type="EMBL" id="OZ034820">
    <property type="protein sequence ID" value="CAL1404485.1"/>
    <property type="molecule type" value="Genomic_DNA"/>
</dbReference>
<feature type="region of interest" description="Disordered" evidence="1">
    <location>
        <begin position="68"/>
        <end position="87"/>
    </location>
</feature>
<proteinExistence type="predicted"/>